<protein>
    <submittedName>
        <fullName evidence="1">Carboxypeptidase-like regulatory domain-containing protein</fullName>
    </submittedName>
</protein>
<keyword evidence="1" id="KW-0121">Carboxypeptidase</keyword>
<dbReference type="Pfam" id="PF13715">
    <property type="entry name" value="CarbopepD_reg_2"/>
    <property type="match status" value="1"/>
</dbReference>
<evidence type="ECO:0000313" key="2">
    <source>
        <dbReference type="Proteomes" id="UP000642920"/>
    </source>
</evidence>
<dbReference type="EMBL" id="JAERQG010000002">
    <property type="protein sequence ID" value="MBL0765277.1"/>
    <property type="molecule type" value="Genomic_DNA"/>
</dbReference>
<dbReference type="Proteomes" id="UP000642920">
    <property type="component" value="Unassembled WGS sequence"/>
</dbReference>
<dbReference type="RefSeq" id="WP_201919741.1">
    <property type="nucleotide sequence ID" value="NZ_JAERQG010000002.1"/>
</dbReference>
<organism evidence="1 2">
    <name type="scientific">Marivirga atlantica</name>
    <dbReference type="NCBI Taxonomy" id="1548457"/>
    <lineage>
        <taxon>Bacteria</taxon>
        <taxon>Pseudomonadati</taxon>
        <taxon>Bacteroidota</taxon>
        <taxon>Cytophagia</taxon>
        <taxon>Cytophagales</taxon>
        <taxon>Marivirgaceae</taxon>
        <taxon>Marivirga</taxon>
    </lineage>
</organism>
<evidence type="ECO:0000313" key="1">
    <source>
        <dbReference type="EMBL" id="MBL0765277.1"/>
    </source>
</evidence>
<keyword evidence="2" id="KW-1185">Reference proteome</keyword>
<keyword evidence="1" id="KW-0645">Protease</keyword>
<dbReference type="GO" id="GO:0004180">
    <property type="term" value="F:carboxypeptidase activity"/>
    <property type="evidence" value="ECO:0007669"/>
    <property type="project" value="UniProtKB-KW"/>
</dbReference>
<sequence>MRTSFFLPLIVAMWLCPFVTYGQSSNYLTIQGKVFDSVKELPVPFAHIQLNNSTLGVVANKEGEFILKYPANSRADSITISSVGYQSVRMPITDKLLAIELEPDILYLKIVEVKGNKESIFETVSRVLDTYTEQIGDRTYQLDAYYYSYRVKDNSIDTAVSEAVTTMLFENGYSKRRKMKAAVLQKRNYSDRLSSLPWPSHSFAMADIRPNIRLLHRKISRDFKVDSVQSDGRLTTVYYHIDNPTINKIIYENTKSCSGAIQFYESGYRLKSHRIKYSIETDGDGLKDVLLEMNYDEVKGVNLPIFCIMDYTGISEGDPFHGKEITKVNEIKFEDFDFPAHPIIEIQDARYDSTFWVHYNRIK</sequence>
<proteinExistence type="predicted"/>
<dbReference type="InterPro" id="IPR008969">
    <property type="entry name" value="CarboxyPept-like_regulatory"/>
</dbReference>
<accession>A0A937A7Q5</accession>
<dbReference type="AlphaFoldDB" id="A0A937A7Q5"/>
<dbReference type="SUPFAM" id="SSF49464">
    <property type="entry name" value="Carboxypeptidase regulatory domain-like"/>
    <property type="match status" value="1"/>
</dbReference>
<comment type="caution">
    <text evidence="1">The sequence shown here is derived from an EMBL/GenBank/DDBJ whole genome shotgun (WGS) entry which is preliminary data.</text>
</comment>
<name>A0A937A7Q5_9BACT</name>
<keyword evidence="1" id="KW-0378">Hydrolase</keyword>
<gene>
    <name evidence="1" type="ORF">JKP34_08460</name>
</gene>
<reference evidence="1" key="1">
    <citation type="submission" date="2021-01" db="EMBL/GenBank/DDBJ databases">
        <title>Marivirga sp. nov., isolated from intertidal surface sediments.</title>
        <authorList>
            <person name="Zhang M."/>
        </authorList>
    </citation>
    <scope>NUCLEOTIDE SEQUENCE</scope>
    <source>
        <strain evidence="1">SM1354</strain>
    </source>
</reference>